<evidence type="ECO:0000313" key="2">
    <source>
        <dbReference type="Proteomes" id="UP000002188"/>
    </source>
</evidence>
<accession>C7LBR2</accession>
<protein>
    <submittedName>
        <fullName evidence="1">Uncharacterized protein</fullName>
    </submittedName>
</protein>
<dbReference type="KEGG" id="bmr:BMI_I962"/>
<sequence>MRQYCKRVSSRTAHMLQWLILRIRRESPRHQNLALTPGFIE</sequence>
<reference evidence="1 2" key="1">
    <citation type="journal article" date="2009" name="BMC Genomics">
        <title>Brucella microti: the genome sequence of an emerging pathogen.</title>
        <authorList>
            <person name="Audic S."/>
            <person name="Lescot M."/>
            <person name="Claverie J.-M."/>
            <person name="Scholz H.C."/>
        </authorList>
    </citation>
    <scope>NUCLEOTIDE SEQUENCE [LARGE SCALE GENOMIC DNA]</scope>
    <source>
        <strain evidence="1 2">CCM 4915</strain>
    </source>
</reference>
<evidence type="ECO:0000313" key="1">
    <source>
        <dbReference type="EMBL" id="ACU47947.1"/>
    </source>
</evidence>
<dbReference type="EMBL" id="CP001578">
    <property type="protein sequence ID" value="ACU47947.1"/>
    <property type="molecule type" value="Genomic_DNA"/>
</dbReference>
<keyword evidence="2" id="KW-1185">Reference proteome</keyword>
<organism evidence="1 2">
    <name type="scientific">Brucella microti (strain BCCN 7-01 / CAPM 6434 / CCM 4915)</name>
    <dbReference type="NCBI Taxonomy" id="568815"/>
    <lineage>
        <taxon>Bacteria</taxon>
        <taxon>Pseudomonadati</taxon>
        <taxon>Pseudomonadota</taxon>
        <taxon>Alphaproteobacteria</taxon>
        <taxon>Hyphomicrobiales</taxon>
        <taxon>Brucellaceae</taxon>
        <taxon>Brucella/Ochrobactrum group</taxon>
        <taxon>Brucella</taxon>
    </lineage>
</organism>
<dbReference type="HOGENOM" id="CLU_3266723_0_0_5"/>
<dbReference type="AlphaFoldDB" id="C7LBR2"/>
<dbReference type="Proteomes" id="UP000002188">
    <property type="component" value="Chromosome 1"/>
</dbReference>
<gene>
    <name evidence="1" type="ordered locus">BMI_I962</name>
</gene>
<proteinExistence type="predicted"/>
<name>C7LBR2_BRUMC</name>